<evidence type="ECO:0000256" key="2">
    <source>
        <dbReference type="SAM" id="MobiDB-lite"/>
    </source>
</evidence>
<keyword evidence="1" id="KW-0175">Coiled coil</keyword>
<name>A0A1X0P2P4_9TRYP</name>
<evidence type="ECO:0000256" key="1">
    <source>
        <dbReference type="SAM" id="Coils"/>
    </source>
</evidence>
<organism evidence="4 5">
    <name type="scientific">Trypanosoma theileri</name>
    <dbReference type="NCBI Taxonomy" id="67003"/>
    <lineage>
        <taxon>Eukaryota</taxon>
        <taxon>Discoba</taxon>
        <taxon>Euglenozoa</taxon>
        <taxon>Kinetoplastea</taxon>
        <taxon>Metakinetoplastina</taxon>
        <taxon>Trypanosomatida</taxon>
        <taxon>Trypanosomatidae</taxon>
        <taxon>Trypanosoma</taxon>
    </lineage>
</organism>
<feature type="chain" id="PRO_5013298333" evidence="3">
    <location>
        <begin position="30"/>
        <end position="276"/>
    </location>
</feature>
<gene>
    <name evidence="4" type="ORF">TM35_000061030</name>
</gene>
<evidence type="ECO:0000313" key="5">
    <source>
        <dbReference type="Proteomes" id="UP000192257"/>
    </source>
</evidence>
<reference evidence="4 5" key="1">
    <citation type="submission" date="2017-03" db="EMBL/GenBank/DDBJ databases">
        <title>An alternative strategy for trypanosome survival in the mammalian bloodstream revealed through genome and transcriptome analysis of the ubiquitous bovine parasite Trypanosoma (Megatrypanum) theileri.</title>
        <authorList>
            <person name="Kelly S."/>
            <person name="Ivens A."/>
            <person name="Mott A."/>
            <person name="O'Neill E."/>
            <person name="Emms D."/>
            <person name="Macleod O."/>
            <person name="Voorheis P."/>
            <person name="Matthews J."/>
            <person name="Matthews K."/>
            <person name="Carrington M."/>
        </authorList>
    </citation>
    <scope>NUCLEOTIDE SEQUENCE [LARGE SCALE GENOMIC DNA]</scope>
    <source>
        <strain evidence="4">Edinburgh</strain>
    </source>
</reference>
<accession>A0A1X0P2P4</accession>
<feature type="non-terminal residue" evidence="4">
    <location>
        <position position="276"/>
    </location>
</feature>
<comment type="caution">
    <text evidence="4">The sequence shown here is derived from an EMBL/GenBank/DDBJ whole genome shotgun (WGS) entry which is preliminary data.</text>
</comment>
<feature type="compositionally biased region" description="Basic and acidic residues" evidence="2">
    <location>
        <begin position="243"/>
        <end position="276"/>
    </location>
</feature>
<feature type="coiled-coil region" evidence="1">
    <location>
        <begin position="56"/>
        <end position="90"/>
    </location>
</feature>
<dbReference type="GeneID" id="39982920"/>
<evidence type="ECO:0000256" key="3">
    <source>
        <dbReference type="SAM" id="SignalP"/>
    </source>
</evidence>
<sequence>MTTMFIQLRRVVYLLVLLQCSLYVECVNAEFEQAWNRLLVLVKEVDGRSLVRGKWLEERRSALEACEKNYKEAETVVNDAKILMDAIKEKVNGETIPDSLSPPQADVVELVSRAIVIIPSAGNASAKCVASYKKAQNTERLCTGLPEGIKQDLQDFKEALKPFESVNSSEGTTDENEKELLLAYETYYKLSNVSQDFTSLDAKRDECYTYAEKNGKEANDAKTKLIKMIGNHGETVKQLQQQKEQEMKAAREQEEAEQKKRNEEREKADEEELKKA</sequence>
<dbReference type="AlphaFoldDB" id="A0A1X0P2P4"/>
<dbReference type="Proteomes" id="UP000192257">
    <property type="component" value="Unassembled WGS sequence"/>
</dbReference>
<protein>
    <submittedName>
        <fullName evidence="4">Uncharacterized protein</fullName>
    </submittedName>
</protein>
<evidence type="ECO:0000313" key="4">
    <source>
        <dbReference type="EMBL" id="ORC91098.1"/>
    </source>
</evidence>
<dbReference type="VEuPathDB" id="TriTrypDB:TM35_000061030"/>
<proteinExistence type="predicted"/>
<keyword evidence="3" id="KW-0732">Signal</keyword>
<feature type="region of interest" description="Disordered" evidence="2">
    <location>
        <begin position="235"/>
        <end position="276"/>
    </location>
</feature>
<dbReference type="EMBL" id="NBCO01000006">
    <property type="protein sequence ID" value="ORC91098.1"/>
    <property type="molecule type" value="Genomic_DNA"/>
</dbReference>
<feature type="signal peptide" evidence="3">
    <location>
        <begin position="1"/>
        <end position="29"/>
    </location>
</feature>
<keyword evidence="5" id="KW-1185">Reference proteome</keyword>
<dbReference type="RefSeq" id="XP_028885164.1">
    <property type="nucleotide sequence ID" value="XM_029023140.1"/>
</dbReference>